<proteinExistence type="predicted"/>
<dbReference type="Proteomes" id="UP001630127">
    <property type="component" value="Unassembled WGS sequence"/>
</dbReference>
<reference evidence="1 2" key="1">
    <citation type="submission" date="2024-11" db="EMBL/GenBank/DDBJ databases">
        <title>A near-complete genome assembly of Cinchona calisaya.</title>
        <authorList>
            <person name="Lian D.C."/>
            <person name="Zhao X.W."/>
            <person name="Wei L."/>
        </authorList>
    </citation>
    <scope>NUCLEOTIDE SEQUENCE [LARGE SCALE GENOMIC DNA]</scope>
    <source>
        <tissue evidence="1">Nenye</tissue>
    </source>
</reference>
<keyword evidence="2" id="KW-1185">Reference proteome</keyword>
<gene>
    <name evidence="1" type="ORF">ACH5RR_013567</name>
</gene>
<evidence type="ECO:0000313" key="2">
    <source>
        <dbReference type="Proteomes" id="UP001630127"/>
    </source>
</evidence>
<dbReference type="EMBL" id="JBJUIK010000006">
    <property type="protein sequence ID" value="KAL3525195.1"/>
    <property type="molecule type" value="Genomic_DNA"/>
</dbReference>
<evidence type="ECO:0000313" key="1">
    <source>
        <dbReference type="EMBL" id="KAL3525195.1"/>
    </source>
</evidence>
<comment type="caution">
    <text evidence="1">The sequence shown here is derived from an EMBL/GenBank/DDBJ whole genome shotgun (WGS) entry which is preliminary data.</text>
</comment>
<protein>
    <submittedName>
        <fullName evidence="1">Uncharacterized protein</fullName>
    </submittedName>
</protein>
<dbReference type="AlphaFoldDB" id="A0ABD3A3T1"/>
<organism evidence="1 2">
    <name type="scientific">Cinchona calisaya</name>
    <dbReference type="NCBI Taxonomy" id="153742"/>
    <lineage>
        <taxon>Eukaryota</taxon>
        <taxon>Viridiplantae</taxon>
        <taxon>Streptophyta</taxon>
        <taxon>Embryophyta</taxon>
        <taxon>Tracheophyta</taxon>
        <taxon>Spermatophyta</taxon>
        <taxon>Magnoliopsida</taxon>
        <taxon>eudicotyledons</taxon>
        <taxon>Gunneridae</taxon>
        <taxon>Pentapetalae</taxon>
        <taxon>asterids</taxon>
        <taxon>lamiids</taxon>
        <taxon>Gentianales</taxon>
        <taxon>Rubiaceae</taxon>
        <taxon>Cinchonoideae</taxon>
        <taxon>Cinchoneae</taxon>
        <taxon>Cinchona</taxon>
    </lineage>
</organism>
<name>A0ABD3A3T1_9GENT</name>
<accession>A0ABD3A3T1</accession>
<sequence length="94" mass="10469">MNDVTAFAKVTDQAKFWLQELLSIPEMEVPELIAVILWAIWGARNKELFDQATCDPMGEVVRDHEGDAAGIVKALSETDEDLSGHVLDEVEDLK</sequence>